<evidence type="ECO:0000256" key="1">
    <source>
        <dbReference type="SAM" id="MobiDB-lite"/>
    </source>
</evidence>
<feature type="region of interest" description="Disordered" evidence="1">
    <location>
        <begin position="86"/>
        <end position="106"/>
    </location>
</feature>
<sequence>MMLAFPQRVRPPWAPALSIPTSNSLNNVSPGCPPRPLLTPPYTLRCLVLYHLLILLLSVSGAISSAPPVATATSLSSIMSQLRSTSSPHQQISMTSSGQSSGLPSQLKVAAPGGLSQLTDPMQQRIYVQQHLSQQQKQLLQQKQQQLLQQQQQQGLHLNVQWSRTHSDGVIQQQRQVLQSGPIIQRGQQIIQGHNGQQIITQTNQQLLQQQGGQQVLTQSSQQIIQQGQQLLHQQSGTGGQIIQQTQQIIQQTSQQLLQQQQQQQQQWWSQYAGSPQNVNMHQVEQQNAQYLVCFTPTLAT</sequence>
<name>A0A8D8Y2R4_9HEMI</name>
<evidence type="ECO:0000313" key="2">
    <source>
        <dbReference type="EMBL" id="CAG6718633.1"/>
    </source>
</evidence>
<reference evidence="2" key="1">
    <citation type="submission" date="2021-05" db="EMBL/GenBank/DDBJ databases">
        <authorList>
            <person name="Alioto T."/>
            <person name="Alioto T."/>
            <person name="Gomez Garrido J."/>
        </authorList>
    </citation>
    <scope>NUCLEOTIDE SEQUENCE</scope>
</reference>
<dbReference type="AlphaFoldDB" id="A0A8D8Y2R4"/>
<feature type="compositionally biased region" description="Low complexity" evidence="1">
    <location>
        <begin position="90"/>
        <end position="106"/>
    </location>
</feature>
<accession>A0A8D8Y2R4</accession>
<dbReference type="EMBL" id="HBUF01357690">
    <property type="protein sequence ID" value="CAG6718633.1"/>
    <property type="molecule type" value="Transcribed_RNA"/>
</dbReference>
<dbReference type="EMBL" id="HBUF01357691">
    <property type="protein sequence ID" value="CAG6718635.1"/>
    <property type="molecule type" value="Transcribed_RNA"/>
</dbReference>
<protein>
    <submittedName>
        <fullName evidence="2">Uncharacterized protein</fullName>
    </submittedName>
</protein>
<proteinExistence type="predicted"/>
<organism evidence="2">
    <name type="scientific">Cacopsylla melanoneura</name>
    <dbReference type="NCBI Taxonomy" id="428564"/>
    <lineage>
        <taxon>Eukaryota</taxon>
        <taxon>Metazoa</taxon>
        <taxon>Ecdysozoa</taxon>
        <taxon>Arthropoda</taxon>
        <taxon>Hexapoda</taxon>
        <taxon>Insecta</taxon>
        <taxon>Pterygota</taxon>
        <taxon>Neoptera</taxon>
        <taxon>Paraneoptera</taxon>
        <taxon>Hemiptera</taxon>
        <taxon>Sternorrhyncha</taxon>
        <taxon>Psylloidea</taxon>
        <taxon>Psyllidae</taxon>
        <taxon>Psyllinae</taxon>
        <taxon>Cacopsylla</taxon>
    </lineage>
</organism>